<reference evidence="2 3" key="1">
    <citation type="journal article" date="2020" name="bioRxiv">
        <title>Whole genome comparisons of ergot fungi reveals the divergence and evolution of species within the genus Claviceps are the result of varying mechanisms driving genome evolution and host range expansion.</title>
        <authorList>
            <person name="Wyka S.A."/>
            <person name="Mondo S.J."/>
            <person name="Liu M."/>
            <person name="Dettman J."/>
            <person name="Nalam V."/>
            <person name="Broders K.D."/>
        </authorList>
    </citation>
    <scope>NUCLEOTIDE SEQUENCE [LARGE SCALE GENOMIC DNA]</scope>
    <source>
        <strain evidence="2 3">Clav52</strain>
    </source>
</reference>
<accession>A0A9P7QCG0</accession>
<feature type="region of interest" description="Disordered" evidence="1">
    <location>
        <begin position="55"/>
        <end position="85"/>
    </location>
</feature>
<comment type="caution">
    <text evidence="2">The sequence shown here is derived from an EMBL/GenBank/DDBJ whole genome shotgun (WGS) entry which is preliminary data.</text>
</comment>
<name>A0A9P7QCG0_9HYPO</name>
<keyword evidence="3" id="KW-1185">Reference proteome</keyword>
<gene>
    <name evidence="2" type="ORF">E4U09_005910</name>
</gene>
<evidence type="ECO:0000313" key="3">
    <source>
        <dbReference type="Proteomes" id="UP000707071"/>
    </source>
</evidence>
<protein>
    <submittedName>
        <fullName evidence="2">Uncharacterized protein</fullName>
    </submittedName>
</protein>
<evidence type="ECO:0000313" key="2">
    <source>
        <dbReference type="EMBL" id="KAG6287889.1"/>
    </source>
</evidence>
<dbReference type="Proteomes" id="UP000707071">
    <property type="component" value="Unassembled WGS sequence"/>
</dbReference>
<organism evidence="2 3">
    <name type="scientific">Claviceps aff. purpurea</name>
    <dbReference type="NCBI Taxonomy" id="1967640"/>
    <lineage>
        <taxon>Eukaryota</taxon>
        <taxon>Fungi</taxon>
        <taxon>Dikarya</taxon>
        <taxon>Ascomycota</taxon>
        <taxon>Pezizomycotina</taxon>
        <taxon>Sordariomycetes</taxon>
        <taxon>Hypocreomycetidae</taxon>
        <taxon>Hypocreales</taxon>
        <taxon>Clavicipitaceae</taxon>
        <taxon>Claviceps</taxon>
    </lineage>
</organism>
<evidence type="ECO:0000256" key="1">
    <source>
        <dbReference type="SAM" id="MobiDB-lite"/>
    </source>
</evidence>
<dbReference type="EMBL" id="SRRH01000511">
    <property type="protein sequence ID" value="KAG6287889.1"/>
    <property type="molecule type" value="Genomic_DNA"/>
</dbReference>
<sequence length="118" mass="12939">MALSWAYRLVIKGSDSNISALYITPGRRSRLATSMLSTPMSPEADTQWTQARAAYPNRPQDSIDTQEDDDPFTGGRRNAGDNLFLEASPRKRTGFVFSRPLVSASASATPTKTQLSNK</sequence>
<dbReference type="AlphaFoldDB" id="A0A9P7QCG0"/>
<proteinExistence type="predicted"/>